<evidence type="ECO:0000259" key="2">
    <source>
        <dbReference type="PROSITE" id="PS51782"/>
    </source>
</evidence>
<dbReference type="AlphaFoldDB" id="A0A0U9H2R7"/>
<dbReference type="EMBL" id="BBXV01000009">
    <property type="protein sequence ID" value="GAQ16735.1"/>
    <property type="molecule type" value="Genomic_DNA"/>
</dbReference>
<gene>
    <name evidence="3" type="ORF">OPHB3_0659</name>
</gene>
<organism evidence="3 4">
    <name type="scientific">Oceanobacillus picturae</name>
    <dbReference type="NCBI Taxonomy" id="171693"/>
    <lineage>
        <taxon>Bacteria</taxon>
        <taxon>Bacillati</taxon>
        <taxon>Bacillota</taxon>
        <taxon>Bacilli</taxon>
        <taxon>Bacillales</taxon>
        <taxon>Bacillaceae</taxon>
        <taxon>Oceanobacillus</taxon>
    </lineage>
</organism>
<feature type="compositionally biased region" description="Basic and acidic residues" evidence="1">
    <location>
        <begin position="209"/>
        <end position="232"/>
    </location>
</feature>
<dbReference type="Gene3D" id="3.10.350.10">
    <property type="entry name" value="LysM domain"/>
    <property type="match status" value="1"/>
</dbReference>
<feature type="domain" description="LysM" evidence="2">
    <location>
        <begin position="341"/>
        <end position="385"/>
    </location>
</feature>
<dbReference type="InterPro" id="IPR018392">
    <property type="entry name" value="LysM"/>
</dbReference>
<feature type="compositionally biased region" description="Acidic residues" evidence="1">
    <location>
        <begin position="194"/>
        <end position="208"/>
    </location>
</feature>
<dbReference type="InterPro" id="IPR036779">
    <property type="entry name" value="LysM_dom_sf"/>
</dbReference>
<dbReference type="PROSITE" id="PS51782">
    <property type="entry name" value="LYSM"/>
    <property type="match status" value="1"/>
</dbReference>
<dbReference type="NCBIfam" id="TIGR02907">
    <property type="entry name" value="spore_VI_D"/>
    <property type="match status" value="1"/>
</dbReference>
<evidence type="ECO:0000313" key="3">
    <source>
        <dbReference type="EMBL" id="GAQ16735.1"/>
    </source>
</evidence>
<dbReference type="RefSeq" id="WP_058949381.1">
    <property type="nucleotide sequence ID" value="NZ_BBXV01000009.1"/>
</dbReference>
<dbReference type="InterPro" id="IPR048862">
    <property type="entry name" value="SPOCS_spoVID_N"/>
</dbReference>
<dbReference type="OrthoDB" id="2966368at2"/>
<dbReference type="SUPFAM" id="SSF54106">
    <property type="entry name" value="LysM domain"/>
    <property type="match status" value="1"/>
</dbReference>
<dbReference type="Proteomes" id="UP000052946">
    <property type="component" value="Unassembled WGS sequence"/>
</dbReference>
<feature type="compositionally biased region" description="Basic and acidic residues" evidence="1">
    <location>
        <begin position="242"/>
        <end position="260"/>
    </location>
</feature>
<dbReference type="CDD" id="cd00118">
    <property type="entry name" value="LysM"/>
    <property type="match status" value="1"/>
</dbReference>
<sequence>MSNDRSVFSFELNEVLSFERGQEVAEMKGISLEPDISIQPFNEYISIRGVIELKGEYQKVASQKEDTIELEDYQAKRFVEKVEEYPDGRVEFTHRFPVEISVPTYRVHNLNDVSVYIDSFDYEIPDESSLKLYSTIEIYGISEIKETPRNEIDQANVEEVANAEQELRDDTEQPHLSSETLEEDEQPDAIGNEEREESEESEIQDDESLIDREKLDFEFELKEKEEPSEEVKAFPFSPPEIPELKKELDDGIKEEPEEGRWKYKETKSFSEFFNKSAPEESSSESESEILDVEENEEDWEESTVEYDVQDSSENREDPVQDVSYLSDMFRDSEEEKYTKMRLCIVQERDTIESIAERYQVTTLQLIKQNQLDDEFEVSEGQLLYIPKKR</sequence>
<dbReference type="Pfam" id="PF01476">
    <property type="entry name" value="LysM"/>
    <property type="match status" value="1"/>
</dbReference>
<accession>A0A0U9H2R7</accession>
<reference evidence="3 4" key="2">
    <citation type="journal article" date="2016" name="Genome Announc.">
        <title>Draft Genome Sequence of Oceanobacillus picturae Heshi-B3, Isolated from Fermented Rice Bran in a Traditional Japanese Seafood Dish.</title>
        <authorList>
            <person name="Akuzawa S."/>
            <person name="Nagaoka J."/>
            <person name="Kanekatsu M."/>
            <person name="Kanesaki Y."/>
            <person name="Suzuki T."/>
        </authorList>
    </citation>
    <scope>NUCLEOTIDE SEQUENCE [LARGE SCALE GENOMIC DNA]</scope>
    <source>
        <strain evidence="3 4">Heshi-B3</strain>
    </source>
</reference>
<evidence type="ECO:0000313" key="4">
    <source>
        <dbReference type="Proteomes" id="UP000052946"/>
    </source>
</evidence>
<comment type="caution">
    <text evidence="3">The sequence shown here is derived from an EMBL/GenBank/DDBJ whole genome shotgun (WGS) entry which is preliminary data.</text>
</comment>
<dbReference type="InterPro" id="IPR014256">
    <property type="entry name" value="Spore_VI_D"/>
</dbReference>
<dbReference type="SMART" id="SM00257">
    <property type="entry name" value="LysM"/>
    <property type="match status" value="1"/>
</dbReference>
<feature type="compositionally biased region" description="Acidic residues" evidence="1">
    <location>
        <begin position="281"/>
        <end position="310"/>
    </location>
</feature>
<name>A0A0U9H2R7_9BACI</name>
<feature type="region of interest" description="Disordered" evidence="1">
    <location>
        <begin position="162"/>
        <end position="260"/>
    </location>
</feature>
<feature type="region of interest" description="Disordered" evidence="1">
    <location>
        <begin position="273"/>
        <end position="322"/>
    </location>
</feature>
<evidence type="ECO:0000256" key="1">
    <source>
        <dbReference type="SAM" id="MobiDB-lite"/>
    </source>
</evidence>
<proteinExistence type="predicted"/>
<protein>
    <submittedName>
        <fullName evidence="3">Stage VI sporulation protein D</fullName>
    </submittedName>
</protein>
<dbReference type="Pfam" id="PF20918">
    <property type="entry name" value="SPOCS_spoVID-N"/>
    <property type="match status" value="1"/>
</dbReference>
<reference evidence="4" key="1">
    <citation type="submission" date="2015-07" db="EMBL/GenBank/DDBJ databases">
        <title>Draft Genome Sequence of Oceanobacillus picturae Heshi-B3 that Was Isolated from Fermented Rice Bran with Aging Salted Mackerel, Which Was Named Heshiko as Traditional Fermented Seafood in Japan.</title>
        <authorList>
            <person name="Akuzawa S."/>
            <person name="Nakagawa J."/>
            <person name="Kanekatsu T."/>
            <person name="Kanesaki Y."/>
            <person name="Suzuki T."/>
        </authorList>
    </citation>
    <scope>NUCLEOTIDE SEQUENCE [LARGE SCALE GENOMIC DNA]</scope>
    <source>
        <strain evidence="4">Heshi-B3</strain>
    </source>
</reference>